<keyword evidence="2 3" id="KW-0040">ANK repeat</keyword>
<accession>A0A0N4VKZ6</accession>
<gene>
    <name evidence="4" type="ORF">EVEC_LOCUS10842</name>
</gene>
<sequence>MEFYYIEELCEHSRKGDLVSIGRLLNEHKELKEGRIKEAMERALSVATECGHLEIVRFFVKYGVNITRKDESSLLFKAASSGNVELVKYLVSSGCDTALKDGYQQTPMHLAAANGHTETVKILAEMGA</sequence>
<dbReference type="SUPFAM" id="SSF48403">
    <property type="entry name" value="Ankyrin repeat"/>
    <property type="match status" value="1"/>
</dbReference>
<keyword evidence="5" id="KW-1185">Reference proteome</keyword>
<keyword evidence="1" id="KW-0677">Repeat</keyword>
<protein>
    <submittedName>
        <fullName evidence="6">ANK_REP_REGION domain-containing protein</fullName>
    </submittedName>
</protein>
<dbReference type="InterPro" id="IPR002110">
    <property type="entry name" value="Ankyrin_rpt"/>
</dbReference>
<evidence type="ECO:0000313" key="4">
    <source>
        <dbReference type="EMBL" id="VDD96091.1"/>
    </source>
</evidence>
<organism evidence="6">
    <name type="scientific">Enterobius vermicularis</name>
    <name type="common">Human pinworm</name>
    <dbReference type="NCBI Taxonomy" id="51028"/>
    <lineage>
        <taxon>Eukaryota</taxon>
        <taxon>Metazoa</taxon>
        <taxon>Ecdysozoa</taxon>
        <taxon>Nematoda</taxon>
        <taxon>Chromadorea</taxon>
        <taxon>Rhabditida</taxon>
        <taxon>Spirurina</taxon>
        <taxon>Oxyuridomorpha</taxon>
        <taxon>Oxyuroidea</taxon>
        <taxon>Oxyuridae</taxon>
        <taxon>Enterobius</taxon>
    </lineage>
</organism>
<dbReference type="SMART" id="SM00248">
    <property type="entry name" value="ANK"/>
    <property type="match status" value="3"/>
</dbReference>
<reference evidence="4 5" key="2">
    <citation type="submission" date="2018-10" db="EMBL/GenBank/DDBJ databases">
        <authorList>
            <consortium name="Pathogen Informatics"/>
        </authorList>
    </citation>
    <scope>NUCLEOTIDE SEQUENCE [LARGE SCALE GENOMIC DNA]</scope>
</reference>
<evidence type="ECO:0000313" key="5">
    <source>
        <dbReference type="Proteomes" id="UP000274131"/>
    </source>
</evidence>
<dbReference type="InterPro" id="IPR036770">
    <property type="entry name" value="Ankyrin_rpt-contain_sf"/>
</dbReference>
<dbReference type="PROSITE" id="PS50088">
    <property type="entry name" value="ANK_REPEAT"/>
    <property type="match status" value="3"/>
</dbReference>
<reference evidence="6" key="1">
    <citation type="submission" date="2017-02" db="UniProtKB">
        <authorList>
            <consortium name="WormBaseParasite"/>
        </authorList>
    </citation>
    <scope>IDENTIFICATION</scope>
</reference>
<dbReference type="Proteomes" id="UP000274131">
    <property type="component" value="Unassembled WGS sequence"/>
</dbReference>
<evidence type="ECO:0000256" key="2">
    <source>
        <dbReference type="ARBA" id="ARBA00023043"/>
    </source>
</evidence>
<feature type="repeat" description="ANK" evidence="3">
    <location>
        <begin position="39"/>
        <end position="71"/>
    </location>
</feature>
<dbReference type="Gene3D" id="1.25.40.20">
    <property type="entry name" value="Ankyrin repeat-containing domain"/>
    <property type="match status" value="2"/>
</dbReference>
<name>A0A0N4VKZ6_ENTVE</name>
<dbReference type="Pfam" id="PF12796">
    <property type="entry name" value="Ank_2"/>
    <property type="match status" value="1"/>
</dbReference>
<dbReference type="WBParaSite" id="EVEC_0001154901-mRNA-1">
    <property type="protein sequence ID" value="EVEC_0001154901-mRNA-1"/>
    <property type="gene ID" value="EVEC_0001154901"/>
</dbReference>
<dbReference type="PANTHER" id="PTHR24171:SF9">
    <property type="entry name" value="ANKYRIN REPEAT DOMAIN-CONTAINING PROTEIN 39"/>
    <property type="match status" value="1"/>
</dbReference>
<evidence type="ECO:0000313" key="6">
    <source>
        <dbReference type="WBParaSite" id="EVEC_0001154901-mRNA-1"/>
    </source>
</evidence>
<feature type="repeat" description="ANK" evidence="3">
    <location>
        <begin position="103"/>
        <end position="128"/>
    </location>
</feature>
<dbReference type="AlphaFoldDB" id="A0A0N4VKZ6"/>
<evidence type="ECO:0000256" key="1">
    <source>
        <dbReference type="ARBA" id="ARBA00022737"/>
    </source>
</evidence>
<proteinExistence type="predicted"/>
<dbReference type="STRING" id="51028.A0A0N4VKZ6"/>
<dbReference type="EMBL" id="UXUI01011260">
    <property type="protein sequence ID" value="VDD96091.1"/>
    <property type="molecule type" value="Genomic_DNA"/>
</dbReference>
<feature type="repeat" description="ANK" evidence="3">
    <location>
        <begin position="70"/>
        <end position="102"/>
    </location>
</feature>
<dbReference type="OrthoDB" id="539213at2759"/>
<evidence type="ECO:0000256" key="3">
    <source>
        <dbReference type="PROSITE-ProRule" id="PRU00023"/>
    </source>
</evidence>
<dbReference type="PROSITE" id="PS50297">
    <property type="entry name" value="ANK_REP_REGION"/>
    <property type="match status" value="1"/>
</dbReference>
<dbReference type="PANTHER" id="PTHR24171">
    <property type="entry name" value="ANKYRIN REPEAT DOMAIN-CONTAINING PROTEIN 39-RELATED"/>
    <property type="match status" value="1"/>
</dbReference>